<feature type="region of interest" description="Disordered" evidence="1">
    <location>
        <begin position="661"/>
        <end position="705"/>
    </location>
</feature>
<feature type="compositionally biased region" description="Polar residues" evidence="1">
    <location>
        <begin position="661"/>
        <end position="670"/>
    </location>
</feature>
<dbReference type="PANTHER" id="PTHR39147:SF1">
    <property type="entry name" value="PROTEIN SPT21"/>
    <property type="match status" value="1"/>
</dbReference>
<feature type="domain" description="Ams2/SPT21 N-terminal" evidence="2">
    <location>
        <begin position="20"/>
        <end position="155"/>
    </location>
</feature>
<dbReference type="SUPFAM" id="SSF57716">
    <property type="entry name" value="Glucocorticoid receptor-like (DNA-binding domain)"/>
    <property type="match status" value="1"/>
</dbReference>
<organism evidence="3 4">
    <name type="scientific">Monosporascus cannonballus</name>
    <dbReference type="NCBI Taxonomy" id="155416"/>
    <lineage>
        <taxon>Eukaryota</taxon>
        <taxon>Fungi</taxon>
        <taxon>Dikarya</taxon>
        <taxon>Ascomycota</taxon>
        <taxon>Pezizomycotina</taxon>
        <taxon>Sordariomycetes</taxon>
        <taxon>Xylariomycetidae</taxon>
        <taxon>Xylariales</taxon>
        <taxon>Xylariales incertae sedis</taxon>
        <taxon>Monosporascus</taxon>
    </lineage>
</organism>
<feature type="compositionally biased region" description="Low complexity" evidence="1">
    <location>
        <begin position="1208"/>
        <end position="1217"/>
    </location>
</feature>
<feature type="region of interest" description="Disordered" evidence="1">
    <location>
        <begin position="734"/>
        <end position="787"/>
    </location>
</feature>
<gene>
    <name evidence="3" type="ORF">DL762_004560</name>
</gene>
<feature type="region of interest" description="Disordered" evidence="1">
    <location>
        <begin position="233"/>
        <end position="619"/>
    </location>
</feature>
<evidence type="ECO:0000313" key="4">
    <source>
        <dbReference type="Proteomes" id="UP000294003"/>
    </source>
</evidence>
<accession>A0ABY0H7H7</accession>
<dbReference type="Proteomes" id="UP000294003">
    <property type="component" value="Unassembled WGS sequence"/>
</dbReference>
<evidence type="ECO:0000259" key="2">
    <source>
        <dbReference type="Pfam" id="PF25823"/>
    </source>
</evidence>
<feature type="compositionally biased region" description="Polar residues" evidence="1">
    <location>
        <begin position="426"/>
        <end position="437"/>
    </location>
</feature>
<reference evidence="3 4" key="1">
    <citation type="submission" date="2018-06" db="EMBL/GenBank/DDBJ databases">
        <title>Complete Genomes of Monosporascus.</title>
        <authorList>
            <person name="Robinson A.J."/>
            <person name="Natvig D.O."/>
        </authorList>
    </citation>
    <scope>NUCLEOTIDE SEQUENCE [LARGE SCALE GENOMIC DNA]</scope>
    <source>
        <strain evidence="3 4">CBS 609.92</strain>
    </source>
</reference>
<feature type="compositionally biased region" description="Polar residues" evidence="1">
    <location>
        <begin position="280"/>
        <end position="300"/>
    </location>
</feature>
<keyword evidence="4" id="KW-1185">Reference proteome</keyword>
<feature type="compositionally biased region" description="Pro residues" evidence="1">
    <location>
        <begin position="496"/>
        <end position="510"/>
    </location>
</feature>
<feature type="region of interest" description="Disordered" evidence="1">
    <location>
        <begin position="935"/>
        <end position="1075"/>
    </location>
</feature>
<feature type="compositionally biased region" description="Low complexity" evidence="1">
    <location>
        <begin position="558"/>
        <end position="568"/>
    </location>
</feature>
<evidence type="ECO:0000313" key="3">
    <source>
        <dbReference type="EMBL" id="RYO86896.1"/>
    </source>
</evidence>
<feature type="compositionally biased region" description="Low complexity" evidence="1">
    <location>
        <begin position="1158"/>
        <end position="1169"/>
    </location>
</feature>
<comment type="caution">
    <text evidence="3">The sequence shown here is derived from an EMBL/GenBank/DDBJ whole genome shotgun (WGS) entry which is preliminary data.</text>
</comment>
<proteinExistence type="predicted"/>
<evidence type="ECO:0000256" key="1">
    <source>
        <dbReference type="SAM" id="MobiDB-lite"/>
    </source>
</evidence>
<feature type="compositionally biased region" description="Polar residues" evidence="1">
    <location>
        <begin position="233"/>
        <end position="245"/>
    </location>
</feature>
<feature type="compositionally biased region" description="Polar residues" evidence="1">
    <location>
        <begin position="1030"/>
        <end position="1047"/>
    </location>
</feature>
<feature type="compositionally biased region" description="Polar residues" evidence="1">
    <location>
        <begin position="603"/>
        <end position="617"/>
    </location>
</feature>
<protein>
    <recommendedName>
        <fullName evidence="2">Ams2/SPT21 N-terminal domain-containing protein</fullName>
    </recommendedName>
</protein>
<dbReference type="Pfam" id="PF25823">
    <property type="entry name" value="Ams2-SPT21_N"/>
    <property type="match status" value="1"/>
</dbReference>
<name>A0ABY0H7H7_9PEZI</name>
<dbReference type="EMBL" id="QJNS01000108">
    <property type="protein sequence ID" value="RYO86896.1"/>
    <property type="molecule type" value="Genomic_DNA"/>
</dbReference>
<dbReference type="InterPro" id="IPR013088">
    <property type="entry name" value="Znf_NHR/GATA"/>
</dbReference>
<feature type="compositionally biased region" description="Basic and acidic residues" evidence="1">
    <location>
        <begin position="935"/>
        <end position="944"/>
    </location>
</feature>
<dbReference type="InterPro" id="IPR042403">
    <property type="entry name" value="Spt21/Ams2"/>
</dbReference>
<feature type="compositionally biased region" description="Polar residues" evidence="1">
    <location>
        <begin position="681"/>
        <end position="696"/>
    </location>
</feature>
<dbReference type="Gene3D" id="3.30.50.10">
    <property type="entry name" value="Erythroid Transcription Factor GATA-1, subunit A"/>
    <property type="match status" value="1"/>
</dbReference>
<sequence>MSANNAHWGGTPNMYDEYGLQLKPMGLKVHYTFDQNTQDRCLARWPHILQVQTIPLDDRSTIGVVDLKTCLQAIADCSPELACGNEKDFAVYAYDYSEQDTPLVGQGMLSSGLSQGSDSTGQPKLVTGRVTKNLLAIFGNGIKETLEVRLKLTAVSKATRTLPANVLIQPPQSFPTLHASASNMSEHSEWHSFIQSNPSLGHSANVSAVSSPALGPIRPLNSSYEARNEFTGTNSHEFHNLSGSRPASAEPTPGERPLPAAPRPASRSTPIAIVPHPTEESTSVTPGTDPVNSQSRPNSRASRRGPTGRPRGRPPKKSQQVDGSTSGYEEGTDADDGPARKKRAKITQVERSNSATFRSGPDSLRVAASNAQSIRSFRPVGVGGDARSGNHLQEIPRAPTPVPDSRLPSLPQGRPKGPSVLRRESMSNQGACGSFTPSYPELNRSMSQGLDARSPVDSVAPSPSHFYSDEASPADIGSSPPVPRSALYSRRSSPIPSSPVLPPMRIPPAQPDSGFMSGSFDDARIDDEDIGKAPRDDAPQAPILEKPKPKPRRKAAKKQPVQPAKPSQGLIIQEITPGPPELLPRTSIYNPPHPSMRKVPLTPNLSTGPEPSASIQLQRPMPEAANIEQTAEHPANEVRQSTETAAITEPAVEIATNSMATITEISQGANERTAEIRSPDESTTQNPSPRETSQAMSPEEEAVHRNFADIEKALNNFKDGQNYQYLQSESVGDASLSQAPENTSRLSIDVPQATDNANRSRMAPLTSRRAKQGTSVEPELPTIPASDSVLPQLTLPFPMSEPPHPETDAVDPPEVKANKNFIKRQAIKQKLEEAIAQGEMPTYCRNCAALQTPTWRKIWKQEHRGVPEYHEYSEKAGHVTAINILERDAEGKSTLYEMIKKALGPNDDKSAWTEVLLCNPCGIWFSKWKAHRPPEKWEKDEKRLSQVRKKRANGSGPSRSKKARTKSDNQMNLTSEAGLLTDPIGPPDGATSPGRALLDPFFKLQPDAVSENGSGKDRRRIRASEKGPGSTHSRASTHSRGSGTPGSPITLDDELGTTRRLLFPSPRKDGEQRVLGEVPINIVQTSPEFGTAKVGEGPAGKENGGALVESHSTVNDEFADLFGTTPARPSTPPPKAIINGGSFKTPTRPTPSHRPITRSVSRSMRSARSITSPSQALMLERTPSKTPSRTPRSAALLMSSGVRRRSPRNNSSNSSNNITTTSHPLDDHQHIFDSPFTKSLNQLLSEANDFVAPTTPNRRGGGGGQNHGHGGFHLDLGDPHFDFGSLLSTDGIMPSSPPMRRGGDCTGSSSHVVHFGGSLTYDADASLWAQIDAAAVAGGSADMGEVDETGEAR</sequence>
<feature type="region of interest" description="Disordered" evidence="1">
    <location>
        <begin position="1124"/>
        <end position="1227"/>
    </location>
</feature>
<feature type="compositionally biased region" description="Polar residues" evidence="1">
    <location>
        <begin position="317"/>
        <end position="327"/>
    </location>
</feature>
<dbReference type="PANTHER" id="PTHR39147">
    <property type="entry name" value="PROTEIN SPT21"/>
    <property type="match status" value="1"/>
</dbReference>
<feature type="compositionally biased region" description="Polar residues" evidence="1">
    <location>
        <begin position="734"/>
        <end position="746"/>
    </location>
</feature>
<dbReference type="InterPro" id="IPR057725">
    <property type="entry name" value="Ams2-SPT21_N"/>
</dbReference>